<protein>
    <recommendedName>
        <fullName evidence="1">ER-bound oxygenase mpaB/mpaB'/Rubber oxygenase catalytic domain-containing protein</fullName>
    </recommendedName>
</protein>
<comment type="caution">
    <text evidence="2">The sequence shown here is derived from an EMBL/GenBank/DDBJ whole genome shotgun (WGS) entry which is preliminary data.</text>
</comment>
<dbReference type="InterPro" id="IPR018713">
    <property type="entry name" value="MPAB/Lcp_cat_dom"/>
</dbReference>
<reference evidence="2 3" key="1">
    <citation type="journal article" date="2023" name="IMA Fungus">
        <title>Comparative genomic study of the Penicillium genus elucidates a diverse pangenome and 15 lateral gene transfer events.</title>
        <authorList>
            <person name="Petersen C."/>
            <person name="Sorensen T."/>
            <person name="Nielsen M.R."/>
            <person name="Sondergaard T.E."/>
            <person name="Sorensen J.L."/>
            <person name="Fitzpatrick D.A."/>
            <person name="Frisvad J.C."/>
            <person name="Nielsen K.L."/>
        </authorList>
    </citation>
    <scope>NUCLEOTIDE SEQUENCE [LARGE SCALE GENOMIC DNA]</scope>
    <source>
        <strain evidence="2 3">IBT 35679</strain>
    </source>
</reference>
<name>A0AAD6G825_9EURO</name>
<sequence length="299" mass="34016">MRSTQSRFPEIVREGVCLLGGAVAILMQIAHPKIALGLTTHSNFTHNVLGRMAATLTYIYVVLLGEAHEGEALAKMIKARHRKVSGSEGELSYAASDADLLVWVNATVYKSMVDAYEQAYGRMEEDMADYVLKRFGRLGTLLHEDRQVPLPWPESRESFDHYWEAMCKSCMIDQDNSKRLQRTFFDIQNHVPWPANIVFIIAMPFLRSIATLSLPENIRQGYDLKPTRLMRALNVIVGFLMRQVYPHLPSGVRQLPATYILYRARQRQQFGTQSCLLEGPYLKEPDASAWASYMCLAKL</sequence>
<dbReference type="EMBL" id="JAQIZZ010000011">
    <property type="protein sequence ID" value="KAJ5522912.1"/>
    <property type="molecule type" value="Genomic_DNA"/>
</dbReference>
<gene>
    <name evidence="2" type="ORF">N7494_013226</name>
</gene>
<dbReference type="GO" id="GO:0016491">
    <property type="term" value="F:oxidoreductase activity"/>
    <property type="evidence" value="ECO:0007669"/>
    <property type="project" value="InterPro"/>
</dbReference>
<feature type="domain" description="ER-bound oxygenase mpaB/mpaB'/Rubber oxygenase catalytic" evidence="1">
    <location>
        <begin position="13"/>
        <end position="231"/>
    </location>
</feature>
<proteinExistence type="predicted"/>
<accession>A0AAD6G825</accession>
<keyword evidence="3" id="KW-1185">Reference proteome</keyword>
<dbReference type="PANTHER" id="PTHR36151">
    <property type="entry name" value="BLR2777 PROTEIN"/>
    <property type="match status" value="1"/>
</dbReference>
<evidence type="ECO:0000259" key="1">
    <source>
        <dbReference type="Pfam" id="PF09995"/>
    </source>
</evidence>
<evidence type="ECO:0000313" key="2">
    <source>
        <dbReference type="EMBL" id="KAJ5522912.1"/>
    </source>
</evidence>
<dbReference type="PANTHER" id="PTHR36151:SF3">
    <property type="entry name" value="ER-BOUND OXYGENASE MPAB_MPAB'_RUBBER OXYGENASE CATALYTIC DOMAIN-CONTAINING PROTEIN"/>
    <property type="match status" value="1"/>
</dbReference>
<dbReference type="AlphaFoldDB" id="A0AAD6G825"/>
<dbReference type="Proteomes" id="UP001220324">
    <property type="component" value="Unassembled WGS sequence"/>
</dbReference>
<organism evidence="2 3">
    <name type="scientific">Penicillium frequentans</name>
    <dbReference type="NCBI Taxonomy" id="3151616"/>
    <lineage>
        <taxon>Eukaryota</taxon>
        <taxon>Fungi</taxon>
        <taxon>Dikarya</taxon>
        <taxon>Ascomycota</taxon>
        <taxon>Pezizomycotina</taxon>
        <taxon>Eurotiomycetes</taxon>
        <taxon>Eurotiomycetidae</taxon>
        <taxon>Eurotiales</taxon>
        <taxon>Aspergillaceae</taxon>
        <taxon>Penicillium</taxon>
    </lineage>
</organism>
<dbReference type="Pfam" id="PF09995">
    <property type="entry name" value="MPAB_Lcp_cat"/>
    <property type="match status" value="1"/>
</dbReference>
<evidence type="ECO:0000313" key="3">
    <source>
        <dbReference type="Proteomes" id="UP001220324"/>
    </source>
</evidence>